<dbReference type="InterPro" id="IPR015377">
    <property type="entry name" value="Fumarylacetoacetase_N"/>
</dbReference>
<dbReference type="Gene3D" id="2.30.30.230">
    <property type="entry name" value="Fumarylacetoacetase, N-terminal domain"/>
    <property type="match status" value="1"/>
</dbReference>
<dbReference type="InterPro" id="IPR036462">
    <property type="entry name" value="Fumarylacetoacetase_N_sf"/>
</dbReference>
<evidence type="ECO:0000256" key="4">
    <source>
        <dbReference type="ARBA" id="ARBA00012094"/>
    </source>
</evidence>
<dbReference type="GO" id="GO:0004334">
    <property type="term" value="F:fumarylacetoacetase activity"/>
    <property type="evidence" value="ECO:0007669"/>
    <property type="project" value="UniProtKB-EC"/>
</dbReference>
<dbReference type="PANTHER" id="PTHR43069:SF2">
    <property type="entry name" value="FUMARYLACETOACETASE"/>
    <property type="match status" value="1"/>
</dbReference>
<feature type="binding site" evidence="12">
    <location>
        <position position="236"/>
    </location>
    <ligand>
        <name>substrate</name>
    </ligand>
</feature>
<dbReference type="Pfam" id="PF01557">
    <property type="entry name" value="FAA_hydrolase"/>
    <property type="match status" value="1"/>
</dbReference>
<sequence length="413" mass="43801">MTTASATSWLDLPADHPFGVATLPYGVFSTASDPGPRVGVAIGEMILDLAAAVGQLAPPLAAAVAGPSLDTLLAAGPQAWSQVRALVTAWLTDATFSERLGQHLVPARDAVLHLPFTVADYVDFYASEQHATNLGKMFRPGQDPLTPNWKHLPIGYHGRAGTIVGSGTDIVRPCGQRRGTDGEITFGPSARLDIEAELGFVVGTGSRLGRPVDIDRFPEHVFGVCLVNDWSARDIQAWEYVPLGPFLGKSFATSISPWVVPLAALGAARVTPPARTVPLLPYLDDARTPPWGLDVRLEVRLNGHVVSRPMFDGMYWTGAQMLAHLTANGASLRTGDLYASGTISGARPDQRGSLIELSWGGAEPLRLPDGTTRTFLEDGDEVVISASAPGPDGTVIGFGEVRGRILPATEPPR</sequence>
<feature type="binding site" evidence="12">
    <location>
        <position position="342"/>
    </location>
    <ligand>
        <name>substrate</name>
    </ligand>
</feature>
<keyword evidence="10" id="KW-0585">Phenylalanine catabolism</keyword>
<dbReference type="FunFam" id="3.90.850.10:FF:000011">
    <property type="entry name" value="Fumarylacetoacetase"/>
    <property type="match status" value="1"/>
</dbReference>
<evidence type="ECO:0000313" key="17">
    <source>
        <dbReference type="Proteomes" id="UP000292564"/>
    </source>
</evidence>
<dbReference type="GO" id="GO:0006559">
    <property type="term" value="P:L-phenylalanine catabolic process"/>
    <property type="evidence" value="ECO:0007669"/>
    <property type="project" value="UniProtKB-UniPathway"/>
</dbReference>
<dbReference type="NCBIfam" id="TIGR01266">
    <property type="entry name" value="fum_ac_acetase"/>
    <property type="match status" value="1"/>
</dbReference>
<gene>
    <name evidence="16" type="ORF">EV385_5836</name>
</gene>
<feature type="binding site" evidence="13">
    <location>
        <position position="123"/>
    </location>
    <ligand>
        <name>Ca(2+)</name>
        <dbReference type="ChEBI" id="CHEBI:29108"/>
    </ligand>
</feature>
<dbReference type="GO" id="GO:0046872">
    <property type="term" value="F:metal ion binding"/>
    <property type="evidence" value="ECO:0007669"/>
    <property type="project" value="UniProtKB-KW"/>
</dbReference>
<evidence type="ECO:0000256" key="1">
    <source>
        <dbReference type="ARBA" id="ARBA00001913"/>
    </source>
</evidence>
<evidence type="ECO:0000256" key="7">
    <source>
        <dbReference type="ARBA" id="ARBA00022837"/>
    </source>
</evidence>
<feature type="binding site" evidence="12">
    <location>
        <position position="240"/>
    </location>
    <ligand>
        <name>substrate</name>
    </ligand>
</feature>
<dbReference type="GO" id="GO:0006572">
    <property type="term" value="P:L-tyrosine catabolic process"/>
    <property type="evidence" value="ECO:0007669"/>
    <property type="project" value="UniProtKB-KW"/>
</dbReference>
<evidence type="ECO:0000259" key="14">
    <source>
        <dbReference type="Pfam" id="PF01557"/>
    </source>
</evidence>
<dbReference type="InterPro" id="IPR036663">
    <property type="entry name" value="Fumarylacetoacetase_C_sf"/>
</dbReference>
<feature type="domain" description="Fumarylacetoacetase N-terminal" evidence="15">
    <location>
        <begin position="22"/>
        <end position="115"/>
    </location>
</feature>
<evidence type="ECO:0000256" key="9">
    <source>
        <dbReference type="ARBA" id="ARBA00022878"/>
    </source>
</evidence>
<feature type="binding site" evidence="13">
    <location>
        <position position="229"/>
    </location>
    <ligand>
        <name>Mg(2+)</name>
        <dbReference type="ChEBI" id="CHEBI:18420"/>
    </ligand>
</feature>
<feature type="domain" description="Fumarylacetoacetase-like C-terminal" evidence="14">
    <location>
        <begin position="122"/>
        <end position="405"/>
    </location>
</feature>
<feature type="binding site" evidence="13">
    <location>
        <position position="229"/>
    </location>
    <ligand>
        <name>Ca(2+)</name>
        <dbReference type="ChEBI" id="CHEBI:29108"/>
    </ligand>
</feature>
<dbReference type="AlphaFoldDB" id="A0A4Q7ZRX3"/>
<accession>A0A4Q7ZRX3</accession>
<evidence type="ECO:0000256" key="12">
    <source>
        <dbReference type="PIRSR" id="PIRSR605959-2"/>
    </source>
</evidence>
<keyword evidence="5 13" id="KW-0479">Metal-binding</keyword>
<keyword evidence="7 13" id="KW-0106">Calcium</keyword>
<feature type="active site" description="Proton acceptor" evidence="11">
    <location>
        <position position="130"/>
    </location>
</feature>
<dbReference type="SUPFAM" id="SSF56529">
    <property type="entry name" value="FAH"/>
    <property type="match status" value="1"/>
</dbReference>
<comment type="cofactor">
    <cofactor evidence="1 13">
        <name>Ca(2+)</name>
        <dbReference type="ChEBI" id="CHEBI:29108"/>
    </cofactor>
</comment>
<name>A0A4Q7ZRX3_9ACTN</name>
<keyword evidence="6 16" id="KW-0378">Hydrolase</keyword>
<reference evidence="16 17" key="1">
    <citation type="submission" date="2019-02" db="EMBL/GenBank/DDBJ databases">
        <title>Sequencing the genomes of 1000 actinobacteria strains.</title>
        <authorList>
            <person name="Klenk H.-P."/>
        </authorList>
    </citation>
    <scope>NUCLEOTIDE SEQUENCE [LARGE SCALE GENOMIC DNA]</scope>
    <source>
        <strain evidence="16 17">DSM 45162</strain>
    </source>
</reference>
<protein>
    <recommendedName>
        <fullName evidence="4">fumarylacetoacetase</fullName>
        <ecNumber evidence="4">3.7.1.2</ecNumber>
    </recommendedName>
</protein>
<feature type="binding site" evidence="13">
    <location>
        <position position="195"/>
    </location>
    <ligand>
        <name>Ca(2+)</name>
        <dbReference type="ChEBI" id="CHEBI:29108"/>
    </ligand>
</feature>
<dbReference type="OrthoDB" id="3766879at2"/>
<proteinExistence type="predicted"/>
<evidence type="ECO:0000256" key="2">
    <source>
        <dbReference type="ARBA" id="ARBA00001946"/>
    </source>
</evidence>
<evidence type="ECO:0000256" key="10">
    <source>
        <dbReference type="ARBA" id="ARBA00023232"/>
    </source>
</evidence>
<dbReference type="Proteomes" id="UP000292564">
    <property type="component" value="Unassembled WGS sequence"/>
</dbReference>
<evidence type="ECO:0000256" key="3">
    <source>
        <dbReference type="ARBA" id="ARBA00004782"/>
    </source>
</evidence>
<dbReference type="InterPro" id="IPR005959">
    <property type="entry name" value="Fumarylacetoacetase"/>
</dbReference>
<dbReference type="GO" id="GO:1902000">
    <property type="term" value="P:homogentisate catabolic process"/>
    <property type="evidence" value="ECO:0007669"/>
    <property type="project" value="TreeGrafter"/>
</dbReference>
<comment type="pathway">
    <text evidence="3">Amino-acid degradation; L-phenylalanine degradation; acetoacetate and fumarate from L-phenylalanine: step 6/6.</text>
</comment>
<feature type="binding site" evidence="13">
    <location>
        <position position="249"/>
    </location>
    <ligand>
        <name>Mg(2+)</name>
        <dbReference type="ChEBI" id="CHEBI:18420"/>
    </ligand>
</feature>
<evidence type="ECO:0000313" key="16">
    <source>
        <dbReference type="EMBL" id="RZU53902.1"/>
    </source>
</evidence>
<organism evidence="16 17">
    <name type="scientific">Krasilnikovia cinnamomea</name>
    <dbReference type="NCBI Taxonomy" id="349313"/>
    <lineage>
        <taxon>Bacteria</taxon>
        <taxon>Bacillati</taxon>
        <taxon>Actinomycetota</taxon>
        <taxon>Actinomycetes</taxon>
        <taxon>Micromonosporales</taxon>
        <taxon>Micromonosporaceae</taxon>
        <taxon>Krasilnikovia</taxon>
    </lineage>
</organism>
<feature type="binding site" evidence="13">
    <location>
        <position position="253"/>
    </location>
    <ligand>
        <name>Mg(2+)</name>
        <dbReference type="ChEBI" id="CHEBI:18420"/>
    </ligand>
</feature>
<feature type="binding site" evidence="13">
    <location>
        <position position="197"/>
    </location>
    <ligand>
        <name>Ca(2+)</name>
        <dbReference type="ChEBI" id="CHEBI:29108"/>
    </ligand>
</feature>
<evidence type="ECO:0000256" key="11">
    <source>
        <dbReference type="PIRSR" id="PIRSR605959-1"/>
    </source>
</evidence>
<dbReference type="EMBL" id="SHKY01000001">
    <property type="protein sequence ID" value="RZU53902.1"/>
    <property type="molecule type" value="Genomic_DNA"/>
</dbReference>
<comment type="cofactor">
    <cofactor evidence="2 13">
        <name>Mg(2+)</name>
        <dbReference type="ChEBI" id="CHEBI:18420"/>
    </cofactor>
</comment>
<feature type="binding site" evidence="12">
    <location>
        <position position="139"/>
    </location>
    <ligand>
        <name>substrate</name>
    </ligand>
</feature>
<dbReference type="RefSeq" id="WP_130512344.1">
    <property type="nucleotide sequence ID" value="NZ_SHKY01000001.1"/>
</dbReference>
<evidence type="ECO:0000256" key="8">
    <source>
        <dbReference type="ARBA" id="ARBA00022842"/>
    </source>
</evidence>
<evidence type="ECO:0000256" key="5">
    <source>
        <dbReference type="ARBA" id="ARBA00022723"/>
    </source>
</evidence>
<feature type="binding site" evidence="12">
    <location>
        <position position="125"/>
    </location>
    <ligand>
        <name>substrate</name>
    </ligand>
</feature>
<dbReference type="SUPFAM" id="SSF63433">
    <property type="entry name" value="Fumarylacetoacetate hydrolase, FAH, N-terminal domain"/>
    <property type="match status" value="1"/>
</dbReference>
<evidence type="ECO:0000256" key="13">
    <source>
        <dbReference type="PIRSR" id="PIRSR605959-3"/>
    </source>
</evidence>
<evidence type="ECO:0000256" key="6">
    <source>
        <dbReference type="ARBA" id="ARBA00022801"/>
    </source>
</evidence>
<dbReference type="InterPro" id="IPR011234">
    <property type="entry name" value="Fumarylacetoacetase-like_C"/>
</dbReference>
<keyword evidence="9" id="KW-0828">Tyrosine catabolism</keyword>
<evidence type="ECO:0000259" key="15">
    <source>
        <dbReference type="Pfam" id="PF09298"/>
    </source>
</evidence>
<keyword evidence="8 13" id="KW-0460">Magnesium</keyword>
<dbReference type="PANTHER" id="PTHR43069">
    <property type="entry name" value="FUMARYLACETOACETASE"/>
    <property type="match status" value="1"/>
</dbReference>
<dbReference type="Pfam" id="PF09298">
    <property type="entry name" value="FAA_hydrolase_N"/>
    <property type="match status" value="1"/>
</dbReference>
<comment type="caution">
    <text evidence="16">The sequence shown here is derived from an EMBL/GenBank/DDBJ whole genome shotgun (WGS) entry which is preliminary data.</text>
</comment>
<dbReference type="Gene3D" id="3.90.850.10">
    <property type="entry name" value="Fumarylacetoacetase-like, C-terminal domain"/>
    <property type="match status" value="1"/>
</dbReference>
<dbReference type="EC" id="3.7.1.2" evidence="4"/>
<dbReference type="UniPathway" id="UPA00139">
    <property type="reaction ID" value="UER00341"/>
</dbReference>
<keyword evidence="17" id="KW-1185">Reference proteome</keyword>